<dbReference type="RefSeq" id="WP_352567889.1">
    <property type="nucleotide sequence ID" value="NZ_JAMYMY010000004.1"/>
</dbReference>
<dbReference type="Pfam" id="PF00176">
    <property type="entry name" value="SNF2-rel_dom"/>
    <property type="match status" value="1"/>
</dbReference>
<dbReference type="InterPro" id="IPR000330">
    <property type="entry name" value="SNF2_N"/>
</dbReference>
<dbReference type="SMART" id="SM00487">
    <property type="entry name" value="DEXDc"/>
    <property type="match status" value="1"/>
</dbReference>
<dbReference type="Pfam" id="PF00271">
    <property type="entry name" value="Helicase_C"/>
    <property type="match status" value="1"/>
</dbReference>
<evidence type="ECO:0000259" key="3">
    <source>
        <dbReference type="PROSITE" id="PS51194"/>
    </source>
</evidence>
<dbReference type="InterPro" id="IPR049730">
    <property type="entry name" value="SNF2/RAD54-like_C"/>
</dbReference>
<protein>
    <submittedName>
        <fullName evidence="4">DEAD/DEAH box helicase</fullName>
    </submittedName>
</protein>
<dbReference type="SUPFAM" id="SSF52540">
    <property type="entry name" value="P-loop containing nucleoside triphosphate hydrolases"/>
    <property type="match status" value="2"/>
</dbReference>
<dbReference type="CDD" id="cd18793">
    <property type="entry name" value="SF2_C_SNF"/>
    <property type="match status" value="1"/>
</dbReference>
<keyword evidence="4" id="KW-0067">ATP-binding</keyword>
<dbReference type="SMART" id="SM00490">
    <property type="entry name" value="HELICc"/>
    <property type="match status" value="1"/>
</dbReference>
<name>A0ABV1YBC6_9HYPH</name>
<dbReference type="PANTHER" id="PTHR10799">
    <property type="entry name" value="SNF2/RAD54 HELICASE FAMILY"/>
    <property type="match status" value="1"/>
</dbReference>
<comment type="caution">
    <text evidence="4">The sequence shown here is derived from an EMBL/GenBank/DDBJ whole genome shotgun (WGS) entry which is preliminary data.</text>
</comment>
<accession>A0ABV1YBC6</accession>
<keyword evidence="5" id="KW-1185">Reference proteome</keyword>
<feature type="domain" description="Helicase ATP-binding" evidence="2">
    <location>
        <begin position="504"/>
        <end position="698"/>
    </location>
</feature>
<organism evidence="4 5">
    <name type="scientific">Mesorhizobium opportunistum</name>
    <dbReference type="NCBI Taxonomy" id="593909"/>
    <lineage>
        <taxon>Bacteria</taxon>
        <taxon>Pseudomonadati</taxon>
        <taxon>Pseudomonadota</taxon>
        <taxon>Alphaproteobacteria</taxon>
        <taxon>Hyphomicrobiales</taxon>
        <taxon>Phyllobacteriaceae</taxon>
        <taxon>Mesorhizobium</taxon>
    </lineage>
</organism>
<proteinExistence type="predicted"/>
<dbReference type="Gene3D" id="3.40.50.10810">
    <property type="entry name" value="Tandem AAA-ATPase domain"/>
    <property type="match status" value="1"/>
</dbReference>
<dbReference type="PROSITE" id="PS51192">
    <property type="entry name" value="HELICASE_ATP_BIND_1"/>
    <property type="match status" value="1"/>
</dbReference>
<evidence type="ECO:0000313" key="5">
    <source>
        <dbReference type="Proteomes" id="UP001464387"/>
    </source>
</evidence>
<evidence type="ECO:0000313" key="4">
    <source>
        <dbReference type="EMBL" id="MER8932439.1"/>
    </source>
</evidence>
<keyword evidence="1" id="KW-0378">Hydrolase</keyword>
<dbReference type="Proteomes" id="UP001464387">
    <property type="component" value="Unassembled WGS sequence"/>
</dbReference>
<sequence length="1029" mass="113779">MTFELSYDASKITLRLLPDRSGLLGRFMPGRKIDLETLSGAERRLVLALADLKSTADLLDESIQISSDRITLGHRLAAALDNSTAVEMGLPALTDLTLRTDAEGVLGTEGFRLKVQWLRSGQERTPTRTGAILETDRGLQRLPIWMLEAIQIAEGLRKSKDDAEHWEALARFRKTLEPGVDMSADSAMARLSMTDFLSGLEVSLADGFSISPTHDGDDFEVLPFANERLDPKAVTSEAMAELGGADLVQFQRRLRERGALNAFRLAPGKFLVVDRSARAALKVMADMQRATPEERRSFVRNPRARITEAVEAHLRQQSGFQELSSAAQEEAVEAAAGPLLIETEEYSRFSDRVTGIEVYAGNPVTEFASSGTTWLPEAFAEAVLKRLDNLSTPKLEDLRDRVRMAIDRKEAALPFDDIELPANNQTLQILEGRLQSRKAAEAEPDDVEVARNGPVVLKTEVNFEDVTWRPTRAPRQSIHSDGVPHAIKTRLKDHQVESLVWQIESWKAGMPGVLNADEQGLGKTLQTIAFLTWLNEHMKRDGTAGRGPVLIVAPTSLLENWELEVTQHVESPGLGHLIRLYGSATGARKLAGANGRDIENGESRLDFSDISGALSAGAGHLTWILTTYTTLTNYQHSLGKIPFAATVFDEIQNIKNPGTLAANAARAMNADFRIGLTGTPIENSTVDLWAIMDQLAPGALGSLREFRDRYGTPDEDNMSELHSRVFKTQNGLPPLAFRRLKETVARDLPTKSRFMHPRGMPPLQADRYEEARVKLASGGPGAALKMLHHIRSVSVHPAIDAQEDAQDFIDASGRLAATFDILRRIRSARERALVFIESRQMQFRFMELVRAEFGLARVDLINGDTPIQKRQAIVNRFQEHLTNDGGFDLLVLGPKAAGTGLTLTAATHVIHLSRWWNPAVEEQCNDRVHRLGQTKPISVHVPMAVHPEYREHSFDLLLQSLMQKKRKLASSALWPMGDSADDAAHLQHMLQEGGEPTSTHTIDDAMAAMMKRDGISAAPPNDFGAWEFK</sequence>
<dbReference type="InterPro" id="IPR027417">
    <property type="entry name" value="P-loop_NTPase"/>
</dbReference>
<dbReference type="Gene3D" id="3.40.50.300">
    <property type="entry name" value="P-loop containing nucleotide triphosphate hydrolases"/>
    <property type="match status" value="1"/>
</dbReference>
<evidence type="ECO:0000259" key="2">
    <source>
        <dbReference type="PROSITE" id="PS51192"/>
    </source>
</evidence>
<keyword evidence="4" id="KW-0347">Helicase</keyword>
<keyword evidence="4" id="KW-0547">Nucleotide-binding</keyword>
<dbReference type="InterPro" id="IPR001650">
    <property type="entry name" value="Helicase_C-like"/>
</dbReference>
<dbReference type="InterPro" id="IPR038718">
    <property type="entry name" value="SNF2-like_sf"/>
</dbReference>
<reference evidence="4 5" key="1">
    <citation type="journal article" date="2024" name="Proc. Natl. Acad. Sci. U.S.A.">
        <title>The evolutionary genomics of adaptation to stress in wild rhizobium bacteria.</title>
        <authorList>
            <person name="Kehlet-Delgado H."/>
            <person name="Montoya A.P."/>
            <person name="Jensen K.T."/>
            <person name="Wendlandt C.E."/>
            <person name="Dexheimer C."/>
            <person name="Roberts M."/>
            <person name="Torres Martinez L."/>
            <person name="Friesen M.L."/>
            <person name="Griffitts J.S."/>
            <person name="Porter S.S."/>
        </authorList>
    </citation>
    <scope>NUCLEOTIDE SEQUENCE [LARGE SCALE GENOMIC DNA]</scope>
    <source>
        <strain evidence="4 5">M0729</strain>
    </source>
</reference>
<dbReference type="GO" id="GO:0004386">
    <property type="term" value="F:helicase activity"/>
    <property type="evidence" value="ECO:0007669"/>
    <property type="project" value="UniProtKB-KW"/>
</dbReference>
<dbReference type="EMBL" id="JAMYPJ010000005">
    <property type="protein sequence ID" value="MER8932439.1"/>
    <property type="molecule type" value="Genomic_DNA"/>
</dbReference>
<dbReference type="PROSITE" id="PS51194">
    <property type="entry name" value="HELICASE_CTER"/>
    <property type="match status" value="1"/>
</dbReference>
<gene>
    <name evidence="4" type="ORF">NKI33_05615</name>
</gene>
<dbReference type="InterPro" id="IPR014001">
    <property type="entry name" value="Helicase_ATP-bd"/>
</dbReference>
<evidence type="ECO:0000256" key="1">
    <source>
        <dbReference type="ARBA" id="ARBA00022801"/>
    </source>
</evidence>
<feature type="domain" description="Helicase C-terminal" evidence="3">
    <location>
        <begin position="820"/>
        <end position="979"/>
    </location>
</feature>